<dbReference type="PANTHER" id="PTHR45830:SF15">
    <property type="entry name" value="SERPENTINE RECEPTOR, CLASS I"/>
    <property type="match status" value="1"/>
</dbReference>
<dbReference type="AlphaFoldDB" id="A0A9P1IVC0"/>
<feature type="transmembrane region" description="Helical" evidence="1">
    <location>
        <begin position="183"/>
        <end position="208"/>
    </location>
</feature>
<keyword evidence="3" id="KW-1185">Reference proteome</keyword>
<feature type="transmembrane region" description="Helical" evidence="1">
    <location>
        <begin position="12"/>
        <end position="32"/>
    </location>
</feature>
<dbReference type="InterPro" id="IPR019429">
    <property type="entry name" value="7TM_GPCR_serpentine_rcpt_Sri"/>
</dbReference>
<gene>
    <name evidence="2" type="ORF">CAMP_LOCUS14482</name>
</gene>
<protein>
    <submittedName>
        <fullName evidence="2">Uncharacterized protein</fullName>
    </submittedName>
</protein>
<organism evidence="2 3">
    <name type="scientific">Caenorhabditis angaria</name>
    <dbReference type="NCBI Taxonomy" id="860376"/>
    <lineage>
        <taxon>Eukaryota</taxon>
        <taxon>Metazoa</taxon>
        <taxon>Ecdysozoa</taxon>
        <taxon>Nematoda</taxon>
        <taxon>Chromadorea</taxon>
        <taxon>Rhabditida</taxon>
        <taxon>Rhabditina</taxon>
        <taxon>Rhabditomorpha</taxon>
        <taxon>Rhabditoidea</taxon>
        <taxon>Rhabditidae</taxon>
        <taxon>Peloderinae</taxon>
        <taxon>Caenorhabditis</taxon>
    </lineage>
</organism>
<feature type="transmembrane region" description="Helical" evidence="1">
    <location>
        <begin position="125"/>
        <end position="149"/>
    </location>
</feature>
<feature type="transmembrane region" description="Helical" evidence="1">
    <location>
        <begin position="228"/>
        <end position="256"/>
    </location>
</feature>
<dbReference type="PANTHER" id="PTHR45830">
    <property type="entry name" value="SERPENTINE RECEPTOR, CLASS I"/>
    <property type="match status" value="1"/>
</dbReference>
<name>A0A9P1IVC0_9PELO</name>
<dbReference type="Proteomes" id="UP001152747">
    <property type="component" value="Unassembled WGS sequence"/>
</dbReference>
<accession>A0A9P1IVC0</accession>
<evidence type="ECO:0000313" key="2">
    <source>
        <dbReference type="EMBL" id="CAI5451845.1"/>
    </source>
</evidence>
<proteinExistence type="predicted"/>
<comment type="caution">
    <text evidence="2">The sequence shown here is derived from an EMBL/GenBank/DDBJ whole genome shotgun (WGS) entry which is preliminary data.</text>
</comment>
<dbReference type="Pfam" id="PF10327">
    <property type="entry name" value="7TM_GPCR_Sri"/>
    <property type="match status" value="1"/>
</dbReference>
<evidence type="ECO:0000256" key="1">
    <source>
        <dbReference type="SAM" id="Phobius"/>
    </source>
</evidence>
<reference evidence="2" key="1">
    <citation type="submission" date="2022-11" db="EMBL/GenBank/DDBJ databases">
        <authorList>
            <person name="Kikuchi T."/>
        </authorList>
    </citation>
    <scope>NUCLEOTIDE SEQUENCE</scope>
    <source>
        <strain evidence="2">PS1010</strain>
    </source>
</reference>
<keyword evidence="1" id="KW-0472">Membrane</keyword>
<dbReference type="EMBL" id="CANHGI010000005">
    <property type="protein sequence ID" value="CAI5451845.1"/>
    <property type="molecule type" value="Genomic_DNA"/>
</dbReference>
<evidence type="ECO:0000313" key="3">
    <source>
        <dbReference type="Proteomes" id="UP001152747"/>
    </source>
</evidence>
<sequence length="262" mass="29849">MFGTPYWLLHYYTILGYFSLIINLIGLYLVLFKSSTMGNYKYNLLYLQLSCTFLYIIFLHGMKPITFLPIMGLSCKHGVLWRYLGISSRVSVVVFAELFANIVISMTSCFLKKYSAVTSVGKRNIIPTIIIILVIVFNQICIIVLTLAIPTKQQQLNLIPEEYNNYFDILEDYLLFEMDTLSIIFIVLVPIGASLIILIIFLITVKMFDALSIINPRQSETNTKRHKIVLKSLIAQSLTTVVFLVPCIIFVFVTVVEISNGN</sequence>
<feature type="transmembrane region" description="Helical" evidence="1">
    <location>
        <begin position="81"/>
        <end position="104"/>
    </location>
</feature>
<keyword evidence="1" id="KW-0812">Transmembrane</keyword>
<keyword evidence="1" id="KW-1133">Transmembrane helix</keyword>